<dbReference type="Proteomes" id="UP000001072">
    <property type="component" value="Unassembled WGS sequence"/>
</dbReference>
<reference evidence="3" key="1">
    <citation type="journal article" date="2011" name="Proc. Natl. Acad. Sci. U.S.A.">
        <title>Obligate biotrophy features unraveled by the genomic analysis of rust fungi.</title>
        <authorList>
            <person name="Duplessis S."/>
            <person name="Cuomo C.A."/>
            <person name="Lin Y.-C."/>
            <person name="Aerts A."/>
            <person name="Tisserant E."/>
            <person name="Veneault-Fourrey C."/>
            <person name="Joly D.L."/>
            <person name="Hacquard S."/>
            <person name="Amselem J."/>
            <person name="Cantarel B.L."/>
            <person name="Chiu R."/>
            <person name="Coutinho P.M."/>
            <person name="Feau N."/>
            <person name="Field M."/>
            <person name="Frey P."/>
            <person name="Gelhaye E."/>
            <person name="Goldberg J."/>
            <person name="Grabherr M.G."/>
            <person name="Kodira C.D."/>
            <person name="Kohler A."/>
            <person name="Kuees U."/>
            <person name="Lindquist E.A."/>
            <person name="Lucas S.M."/>
            <person name="Mago R."/>
            <person name="Mauceli E."/>
            <person name="Morin E."/>
            <person name="Murat C."/>
            <person name="Pangilinan J.L."/>
            <person name="Park R."/>
            <person name="Pearson M."/>
            <person name="Quesneville H."/>
            <person name="Rouhier N."/>
            <person name="Sakthikumar S."/>
            <person name="Salamov A.A."/>
            <person name="Schmutz J."/>
            <person name="Selles B."/>
            <person name="Shapiro H."/>
            <person name="Tanguay P."/>
            <person name="Tuskan G.A."/>
            <person name="Henrissat B."/>
            <person name="Van de Peer Y."/>
            <person name="Rouze P."/>
            <person name="Ellis J.G."/>
            <person name="Dodds P.N."/>
            <person name="Schein J.E."/>
            <person name="Zhong S."/>
            <person name="Hamelin R.C."/>
            <person name="Grigoriev I.V."/>
            <person name="Szabo L.J."/>
            <person name="Martin F."/>
        </authorList>
    </citation>
    <scope>NUCLEOTIDE SEQUENCE [LARGE SCALE GENOMIC DNA]</scope>
    <source>
        <strain evidence="3">98AG31 / pathotype 3-4-7</strain>
    </source>
</reference>
<accession>F4SBU1</accession>
<organism evidence="3">
    <name type="scientific">Melampsora larici-populina (strain 98AG31 / pathotype 3-4-7)</name>
    <name type="common">Poplar leaf rust fungus</name>
    <dbReference type="NCBI Taxonomy" id="747676"/>
    <lineage>
        <taxon>Eukaryota</taxon>
        <taxon>Fungi</taxon>
        <taxon>Dikarya</taxon>
        <taxon>Basidiomycota</taxon>
        <taxon>Pucciniomycotina</taxon>
        <taxon>Pucciniomycetes</taxon>
        <taxon>Pucciniales</taxon>
        <taxon>Melampsoraceae</taxon>
        <taxon>Melampsora</taxon>
    </lineage>
</organism>
<keyword evidence="3" id="KW-1185">Reference proteome</keyword>
<feature type="compositionally biased region" description="Polar residues" evidence="1">
    <location>
        <begin position="60"/>
        <end position="76"/>
    </location>
</feature>
<dbReference type="KEGG" id="mlr:MELLADRAFT_114006"/>
<dbReference type="InParanoid" id="F4SBU1"/>
<gene>
    <name evidence="2" type="ORF">MELLADRAFT_114006</name>
</gene>
<evidence type="ECO:0000313" key="2">
    <source>
        <dbReference type="EMBL" id="EGF97889.1"/>
    </source>
</evidence>
<protein>
    <submittedName>
        <fullName evidence="2">Uncharacterized protein</fullName>
    </submittedName>
</protein>
<dbReference type="GeneID" id="18925174"/>
<dbReference type="HOGENOM" id="CLU_106813_0_0_1"/>
<evidence type="ECO:0000256" key="1">
    <source>
        <dbReference type="SAM" id="MobiDB-lite"/>
    </source>
</evidence>
<dbReference type="EMBL" id="GL883194">
    <property type="protein sequence ID" value="EGF97889.1"/>
    <property type="molecule type" value="Genomic_DNA"/>
</dbReference>
<sequence length="144" mass="15442">MPPKTKKKNTAHRVPCVCRAFDCCLAQYVDADGITRPGVEVLPETLAAHELADREAEATASLSNTSYPRDLGSHTTGQDTLVSGRLLFVKDNRPNVTAYYSGAQASLDDEPEDASPLPKTCLAAMEAKAAGVEVYKCGSGQWKI</sequence>
<name>F4SBU1_MELLP</name>
<evidence type="ECO:0000313" key="3">
    <source>
        <dbReference type="Proteomes" id="UP000001072"/>
    </source>
</evidence>
<dbReference type="VEuPathDB" id="FungiDB:MELLADRAFT_114006"/>
<dbReference type="RefSeq" id="XP_007418846.1">
    <property type="nucleotide sequence ID" value="XM_007418784.1"/>
</dbReference>
<feature type="region of interest" description="Disordered" evidence="1">
    <location>
        <begin position="57"/>
        <end position="76"/>
    </location>
</feature>
<dbReference type="AlphaFoldDB" id="F4SBU1"/>
<proteinExistence type="predicted"/>